<dbReference type="InterPro" id="IPR007060">
    <property type="entry name" value="FtsL/DivIC"/>
</dbReference>
<evidence type="ECO:0000313" key="4">
    <source>
        <dbReference type="Proteomes" id="UP000229166"/>
    </source>
</evidence>
<reference evidence="4" key="1">
    <citation type="submission" date="2017-09" db="EMBL/GenBank/DDBJ databases">
        <title>Depth-based differentiation of microbial function through sediment-hosted aquifers and enrichment of novel symbionts in the deep terrestrial subsurface.</title>
        <authorList>
            <person name="Probst A.J."/>
            <person name="Ladd B."/>
            <person name="Jarett J.K."/>
            <person name="Geller-Mcgrath D.E."/>
            <person name="Sieber C.M.K."/>
            <person name="Emerson J.B."/>
            <person name="Anantharaman K."/>
            <person name="Thomas B.C."/>
            <person name="Malmstrom R."/>
            <person name="Stieglmeier M."/>
            <person name="Klingl A."/>
            <person name="Woyke T."/>
            <person name="Ryan C.M."/>
            <person name="Banfield J.F."/>
        </authorList>
    </citation>
    <scope>NUCLEOTIDE SEQUENCE [LARGE SCALE GENOMIC DNA]</scope>
</reference>
<comment type="caution">
    <text evidence="3">The sequence shown here is derived from an EMBL/GenBank/DDBJ whole genome shotgun (WGS) entry which is preliminary data.</text>
</comment>
<feature type="coiled-coil region" evidence="1">
    <location>
        <begin position="45"/>
        <end position="79"/>
    </location>
</feature>
<evidence type="ECO:0000256" key="1">
    <source>
        <dbReference type="SAM" id="Coils"/>
    </source>
</evidence>
<keyword evidence="1" id="KW-0175">Coiled coil</keyword>
<sequence>MITKTRRTEKGDSRQNMFFAIFLGILFFGIIGFLFVSDWRITQKREELLNKIESLRKEVQQLEEKNQQLQAGISQTENDAYWEEKAREQGYKKPGEEAVVVLPPEENAQAAAEKQKSFWENILEKLGL</sequence>
<organism evidence="3 4">
    <name type="scientific">Candidatus Nealsonbacteria bacterium CG_4_10_14_0_2_um_filter_40_15</name>
    <dbReference type="NCBI Taxonomy" id="1974682"/>
    <lineage>
        <taxon>Bacteria</taxon>
        <taxon>Candidatus Nealsoniibacteriota</taxon>
    </lineage>
</organism>
<dbReference type="Pfam" id="PF04977">
    <property type="entry name" value="DivIC"/>
    <property type="match status" value="1"/>
</dbReference>
<dbReference type="Proteomes" id="UP000229166">
    <property type="component" value="Unassembled WGS sequence"/>
</dbReference>
<keyword evidence="2" id="KW-0812">Transmembrane</keyword>
<keyword evidence="2" id="KW-1133">Transmembrane helix</keyword>
<dbReference type="AlphaFoldDB" id="A0A2M7UUW0"/>
<protein>
    <recommendedName>
        <fullName evidence="5">Septum formation initiator</fullName>
    </recommendedName>
</protein>
<proteinExistence type="predicted"/>
<evidence type="ECO:0000256" key="2">
    <source>
        <dbReference type="SAM" id="Phobius"/>
    </source>
</evidence>
<feature type="transmembrane region" description="Helical" evidence="2">
    <location>
        <begin position="17"/>
        <end position="36"/>
    </location>
</feature>
<evidence type="ECO:0008006" key="5">
    <source>
        <dbReference type="Google" id="ProtNLM"/>
    </source>
</evidence>
<dbReference type="EMBL" id="PFOZ01000014">
    <property type="protein sequence ID" value="PIZ87647.1"/>
    <property type="molecule type" value="Genomic_DNA"/>
</dbReference>
<keyword evidence="2" id="KW-0472">Membrane</keyword>
<accession>A0A2M7UUW0</accession>
<evidence type="ECO:0000313" key="3">
    <source>
        <dbReference type="EMBL" id="PIZ87647.1"/>
    </source>
</evidence>
<gene>
    <name evidence="3" type="ORF">COX92_00785</name>
</gene>
<name>A0A2M7UUW0_9BACT</name>